<sequence length="76" mass="8458">MNIADALMDGADHNYLAEVGIWICVFAMLILPFGLIRSFRNRKLSPLDKYLRVLAVIAIEAAFFAAILGLLFIVAF</sequence>
<keyword evidence="1" id="KW-0472">Membrane</keyword>
<evidence type="ECO:0000313" key="2">
    <source>
        <dbReference type="EMBL" id="GAB16879.1"/>
    </source>
</evidence>
<accession>H0QVM8</accession>
<evidence type="ECO:0000313" key="3">
    <source>
        <dbReference type="Proteomes" id="UP000035034"/>
    </source>
</evidence>
<comment type="caution">
    <text evidence="2">The sequence shown here is derived from an EMBL/GenBank/DDBJ whole genome shotgun (WGS) entry which is preliminary data.</text>
</comment>
<gene>
    <name evidence="2" type="ORF">GOEFS_016_00050</name>
</gene>
<keyword evidence="1" id="KW-0812">Transmembrane</keyword>
<dbReference type="Proteomes" id="UP000035034">
    <property type="component" value="Unassembled WGS sequence"/>
</dbReference>
<dbReference type="STRING" id="1077974.GOEFS_016_00050"/>
<proteinExistence type="predicted"/>
<protein>
    <submittedName>
        <fullName evidence="2">Uncharacterized protein</fullName>
    </submittedName>
</protein>
<name>H0QVM8_9ACTN</name>
<dbReference type="AlphaFoldDB" id="H0QVM8"/>
<feature type="transmembrane region" description="Helical" evidence="1">
    <location>
        <begin position="20"/>
        <end position="39"/>
    </location>
</feature>
<dbReference type="RefSeq" id="WP_007316217.1">
    <property type="nucleotide sequence ID" value="NZ_BAEH01000016.1"/>
</dbReference>
<reference evidence="2 3" key="1">
    <citation type="submission" date="2011-12" db="EMBL/GenBank/DDBJ databases">
        <title>Whole genome shotgun sequence of Gordonia effusa NBRC 100432.</title>
        <authorList>
            <person name="Yoshida I."/>
            <person name="Takarada H."/>
            <person name="Hosoyama A."/>
            <person name="Tsuchikane K."/>
            <person name="Katsumata H."/>
            <person name="Yamazaki S."/>
            <person name="Fujita N."/>
        </authorList>
    </citation>
    <scope>NUCLEOTIDE SEQUENCE [LARGE SCALE GENOMIC DNA]</scope>
    <source>
        <strain evidence="2 3">NBRC 100432</strain>
    </source>
</reference>
<keyword evidence="1" id="KW-1133">Transmembrane helix</keyword>
<feature type="transmembrane region" description="Helical" evidence="1">
    <location>
        <begin position="51"/>
        <end position="75"/>
    </location>
</feature>
<organism evidence="2 3">
    <name type="scientific">Gordonia effusa NBRC 100432</name>
    <dbReference type="NCBI Taxonomy" id="1077974"/>
    <lineage>
        <taxon>Bacteria</taxon>
        <taxon>Bacillati</taxon>
        <taxon>Actinomycetota</taxon>
        <taxon>Actinomycetes</taxon>
        <taxon>Mycobacteriales</taxon>
        <taxon>Gordoniaceae</taxon>
        <taxon>Gordonia</taxon>
    </lineage>
</organism>
<evidence type="ECO:0000256" key="1">
    <source>
        <dbReference type="SAM" id="Phobius"/>
    </source>
</evidence>
<keyword evidence="3" id="KW-1185">Reference proteome</keyword>
<dbReference type="EMBL" id="BAEH01000016">
    <property type="protein sequence ID" value="GAB16879.1"/>
    <property type="molecule type" value="Genomic_DNA"/>
</dbReference>